<proteinExistence type="predicted"/>
<dbReference type="Proteomes" id="UP000075880">
    <property type="component" value="Unassembled WGS sequence"/>
</dbReference>
<name>A0AAG5D4N3_ANOAO</name>
<sequence>IALALSLSGVHADFLVVLLEGSQILTSLGELAFLHTLSDVPVHEGTLGVHQVELVVKTSPGLGDGRGVGQHAHSTLHLGQIATRHDGRGLVVDANLEAGRAPVDELNRTLRLDGGDGRVHVLRHNISTVQHTAGHVLAVTRVALHHLVGGLETGVGDLSHRQLLVVRLLGRDDRGVGDQREMDTRVRHQIGLELGQIDVQGTVEAEGSRDRRHDLANQTVEIRVGRALDVQVAAADVVDGLVIDHERAIGMLQGGMRGQDGVVRFDDGGRDLRGRVDGELELGLLAVIHRQTLHQQGSESGSGASAERVEDQESLQTRALVGQLADAVQHNINDLLADGVVATGVVVGGILLSGDQLLRVEQLTIGSGAHLVDDGGFQIDEHGTGHVLAGTSLTEEGVERVIASSDGLVRGHLAVRLDAMLQAVQLPAGFSLPSRQMTWKCSICEVILDSQCP</sequence>
<keyword evidence="2" id="KW-1185">Reference proteome</keyword>
<evidence type="ECO:0000313" key="2">
    <source>
        <dbReference type="Proteomes" id="UP000075880"/>
    </source>
</evidence>
<organism evidence="1 2">
    <name type="scientific">Anopheles atroparvus</name>
    <name type="common">European mosquito</name>
    <dbReference type="NCBI Taxonomy" id="41427"/>
    <lineage>
        <taxon>Eukaryota</taxon>
        <taxon>Metazoa</taxon>
        <taxon>Ecdysozoa</taxon>
        <taxon>Arthropoda</taxon>
        <taxon>Hexapoda</taxon>
        <taxon>Insecta</taxon>
        <taxon>Pterygota</taxon>
        <taxon>Neoptera</taxon>
        <taxon>Endopterygota</taxon>
        <taxon>Diptera</taxon>
        <taxon>Nematocera</taxon>
        <taxon>Culicoidea</taxon>
        <taxon>Culicidae</taxon>
        <taxon>Anophelinae</taxon>
        <taxon>Anopheles</taxon>
    </lineage>
</organism>
<evidence type="ECO:0000313" key="1">
    <source>
        <dbReference type="EnsemblMetazoa" id="ENSAATROPP005839"/>
    </source>
</evidence>
<reference evidence="1" key="1">
    <citation type="submission" date="2024-04" db="UniProtKB">
        <authorList>
            <consortium name="EnsemblMetazoa"/>
        </authorList>
    </citation>
    <scope>IDENTIFICATION</scope>
    <source>
        <strain evidence="1">EBRO</strain>
    </source>
</reference>
<dbReference type="AlphaFoldDB" id="A0AAG5D4N3"/>
<dbReference type="EnsemblMetazoa" id="ENSAATROPT006448">
    <property type="protein sequence ID" value="ENSAATROPP005839"/>
    <property type="gene ID" value="ENSAATROPG005227"/>
</dbReference>
<protein>
    <submittedName>
        <fullName evidence="1">Uncharacterized protein</fullName>
    </submittedName>
</protein>
<accession>A0AAG5D4N3</accession>